<reference evidence="1 2" key="1">
    <citation type="submission" date="2020-12" db="EMBL/GenBank/DDBJ databases">
        <title>Complete genome sequence of Erwinia phage pEa_SNUABM_5.</title>
        <authorList>
            <person name="Kim S.G."/>
            <person name="Lee S.B."/>
            <person name="Kwon J."/>
            <person name="Park S.C."/>
        </authorList>
    </citation>
    <scope>NUCLEOTIDE SEQUENCE [LARGE SCALE GENOMIC DNA]</scope>
</reference>
<protein>
    <submittedName>
        <fullName evidence="1">Uncharacterized protein</fullName>
    </submittedName>
</protein>
<accession>A0A7T8IVT4</accession>
<sequence>MFTRLKEFLEIWPTTSEALEKRAACVKTGHHCYVVKNKTGQAEAQQRETAVLCSRINSEQQREDIRRTVARELERDTTLYPKLLTFGSTGTLIVAPLSYDVNIADMMDL</sequence>
<proteinExistence type="predicted"/>
<evidence type="ECO:0000313" key="1">
    <source>
        <dbReference type="EMBL" id="QQO90421.1"/>
    </source>
</evidence>
<dbReference type="Proteomes" id="UP000596123">
    <property type="component" value="Segment"/>
</dbReference>
<dbReference type="EMBL" id="MW366843">
    <property type="protein sequence ID" value="QQO90421.1"/>
    <property type="molecule type" value="Genomic_DNA"/>
</dbReference>
<gene>
    <name evidence="1" type="ORF">pEaSNUABM5_00279</name>
</gene>
<organism evidence="1 2">
    <name type="scientific">Erwinia phage pEa_SNUABM_5</name>
    <dbReference type="NCBI Taxonomy" id="2797313"/>
    <lineage>
        <taxon>Viruses</taxon>
        <taxon>Duplodnaviria</taxon>
        <taxon>Heunggongvirae</taxon>
        <taxon>Uroviricota</taxon>
        <taxon>Caudoviricetes</taxon>
        <taxon>Rivsvirus</taxon>
        <taxon>Rivsvirus SNUABM5</taxon>
    </lineage>
</organism>
<name>A0A7T8IVT4_9CAUD</name>
<keyword evidence="2" id="KW-1185">Reference proteome</keyword>
<evidence type="ECO:0000313" key="2">
    <source>
        <dbReference type="Proteomes" id="UP000596123"/>
    </source>
</evidence>